<evidence type="ECO:0000256" key="10">
    <source>
        <dbReference type="ARBA" id="ARBA00022989"/>
    </source>
</evidence>
<dbReference type="PANTHER" id="PTHR30474">
    <property type="entry name" value="CELL CYCLE PROTEIN"/>
    <property type="match status" value="1"/>
</dbReference>
<evidence type="ECO:0000256" key="15">
    <source>
        <dbReference type="ARBA" id="ARBA00033270"/>
    </source>
</evidence>
<evidence type="ECO:0000256" key="2">
    <source>
        <dbReference type="ARBA" id="ARBA00022475"/>
    </source>
</evidence>
<dbReference type="InterPro" id="IPR001182">
    <property type="entry name" value="FtsW/RodA"/>
</dbReference>
<evidence type="ECO:0000256" key="9">
    <source>
        <dbReference type="ARBA" id="ARBA00022984"/>
    </source>
</evidence>
<dbReference type="GO" id="GO:0032153">
    <property type="term" value="C:cell division site"/>
    <property type="evidence" value="ECO:0007669"/>
    <property type="project" value="TreeGrafter"/>
</dbReference>
<dbReference type="EC" id="2.4.99.28" evidence="19"/>
<dbReference type="GO" id="GO:0008955">
    <property type="term" value="F:peptidoglycan glycosyltransferase activity"/>
    <property type="evidence" value="ECO:0007669"/>
    <property type="project" value="UniProtKB-EC"/>
</dbReference>
<dbReference type="EMBL" id="UFZL01000003">
    <property type="protein sequence ID" value="STE77257.1"/>
    <property type="molecule type" value="Genomic_DNA"/>
</dbReference>
<keyword evidence="10 21" id="KW-1133">Transmembrane helix</keyword>
<dbReference type="GO" id="GO:0005886">
    <property type="term" value="C:plasma membrane"/>
    <property type="evidence" value="ECO:0007669"/>
    <property type="project" value="TreeGrafter"/>
</dbReference>
<dbReference type="Proteomes" id="UP000255201">
    <property type="component" value="Unassembled WGS sequence"/>
</dbReference>
<evidence type="ECO:0000256" key="21">
    <source>
        <dbReference type="SAM" id="Phobius"/>
    </source>
</evidence>
<keyword evidence="9" id="KW-0573">Peptidoglycan synthesis</keyword>
<keyword evidence="2" id="KW-1003">Cell membrane</keyword>
<dbReference type="GO" id="GO:0008360">
    <property type="term" value="P:regulation of cell shape"/>
    <property type="evidence" value="ECO:0007669"/>
    <property type="project" value="UniProtKB-KW"/>
</dbReference>
<dbReference type="GO" id="GO:0015648">
    <property type="term" value="F:lipid-linked peptidoglycan transporter activity"/>
    <property type="evidence" value="ECO:0007669"/>
    <property type="project" value="TreeGrafter"/>
</dbReference>
<sequence length="456" mass="49345">MFCYIANYLVRKGDEVRNNLRGFLKPMGVILVLAVLLLAQPDLGTVVVLFVTTLAMLFLAGAKLWQFIAIIGMGISAVVLLILAEPYRIRRVTAFWNPWEDPFGSGYQLTQSLMAFGRGELWGQGLGNSVQKLEYLPEAHTDFIFAIIGEELGYVGVVLALLMVFFVAFRAMSIGRKALEIDHRFSGFLACSIGIWFSFQALVNVGAAAGMLPTKGLTLPLISYGGSSLLIMSTAIMMLLRIDYETRLEKSAGVCTRFTMSGQGKRLMVMAGGTGGHVFPGLAVAHHLMAQGWQVRWLGTADRMEADLVPKHGIEIDFIRISGLRGKGIKALIAAPLRIFNAWRQARAIMKAYKPDVVLGMGGYVSGPGGLAAWSLGIPVVLHEQNGIAGLTNKWLAKIATKVMQAFPGAFPNAEVVGNPVRTDVLALPLPQQRLAGREGPVRVLVVGGVPGRTHS</sequence>
<organism evidence="23 24">
    <name type="scientific">Escherichia coli</name>
    <dbReference type="NCBI Taxonomy" id="562"/>
    <lineage>
        <taxon>Bacteria</taxon>
        <taxon>Pseudomonadati</taxon>
        <taxon>Pseudomonadota</taxon>
        <taxon>Gammaproteobacteria</taxon>
        <taxon>Enterobacterales</taxon>
        <taxon>Enterobacteriaceae</taxon>
        <taxon>Escherichia</taxon>
    </lineage>
</organism>
<dbReference type="PANTHER" id="PTHR30474:SF2">
    <property type="entry name" value="PEPTIDOGLYCAN GLYCOSYLTRANSFERASE FTSW-RELATED"/>
    <property type="match status" value="1"/>
</dbReference>
<feature type="domain" description="Glycosyltransferase family 28 N-terminal" evidence="22">
    <location>
        <begin position="268"/>
        <end position="404"/>
    </location>
</feature>
<evidence type="ECO:0000256" key="6">
    <source>
        <dbReference type="ARBA" id="ARBA00022679"/>
    </source>
</evidence>
<dbReference type="CDD" id="cd03785">
    <property type="entry name" value="GT28_MurG"/>
    <property type="match status" value="1"/>
</dbReference>
<evidence type="ECO:0000256" key="4">
    <source>
        <dbReference type="ARBA" id="ARBA00022618"/>
    </source>
</evidence>
<dbReference type="Pfam" id="PF03033">
    <property type="entry name" value="Glyco_transf_28"/>
    <property type="match status" value="1"/>
</dbReference>
<feature type="transmembrane region" description="Helical" evidence="21">
    <location>
        <begin position="185"/>
        <end position="209"/>
    </location>
</feature>
<feature type="transmembrane region" description="Helical" evidence="21">
    <location>
        <begin position="67"/>
        <end position="84"/>
    </location>
</feature>
<dbReference type="GO" id="GO:0005975">
    <property type="term" value="P:carbohydrate metabolic process"/>
    <property type="evidence" value="ECO:0007669"/>
    <property type="project" value="InterPro"/>
</dbReference>
<feature type="transmembrane region" description="Helical" evidence="21">
    <location>
        <begin position="152"/>
        <end position="173"/>
    </location>
</feature>
<reference evidence="23 24" key="1">
    <citation type="submission" date="2018-06" db="EMBL/GenBank/DDBJ databases">
        <authorList>
            <consortium name="Pathogen Informatics"/>
            <person name="Doyle S."/>
        </authorList>
    </citation>
    <scope>NUCLEOTIDE SEQUENCE [LARGE SCALE GENOMIC DNA]</scope>
    <source>
        <strain evidence="23 24">NCTC10764</strain>
    </source>
</reference>
<evidence type="ECO:0000256" key="16">
    <source>
        <dbReference type="ARBA" id="ARBA00038053"/>
    </source>
</evidence>
<keyword evidence="11 21" id="KW-0472">Membrane</keyword>
<keyword evidence="8" id="KW-0133">Cell shape</keyword>
<evidence type="ECO:0000256" key="7">
    <source>
        <dbReference type="ARBA" id="ARBA00022692"/>
    </source>
</evidence>
<keyword evidence="13" id="KW-0961">Cell wall biogenesis/degradation</keyword>
<evidence type="ECO:0000256" key="3">
    <source>
        <dbReference type="ARBA" id="ARBA00022519"/>
    </source>
</evidence>
<evidence type="ECO:0000256" key="12">
    <source>
        <dbReference type="ARBA" id="ARBA00023306"/>
    </source>
</evidence>
<evidence type="ECO:0000256" key="19">
    <source>
        <dbReference type="ARBA" id="ARBA00044770"/>
    </source>
</evidence>
<evidence type="ECO:0000256" key="20">
    <source>
        <dbReference type="ARBA" id="ARBA00049902"/>
    </source>
</evidence>
<evidence type="ECO:0000256" key="17">
    <source>
        <dbReference type="ARBA" id="ARBA00041185"/>
    </source>
</evidence>
<evidence type="ECO:0000256" key="13">
    <source>
        <dbReference type="ARBA" id="ARBA00023316"/>
    </source>
</evidence>
<evidence type="ECO:0000313" key="24">
    <source>
        <dbReference type="Proteomes" id="UP000255201"/>
    </source>
</evidence>
<evidence type="ECO:0000256" key="18">
    <source>
        <dbReference type="ARBA" id="ARBA00041418"/>
    </source>
</evidence>
<dbReference type="NCBIfam" id="NF008042">
    <property type="entry name" value="PRK10774.1"/>
    <property type="match status" value="1"/>
</dbReference>
<evidence type="ECO:0000256" key="5">
    <source>
        <dbReference type="ARBA" id="ARBA00022676"/>
    </source>
</evidence>
<evidence type="ECO:0000256" key="8">
    <source>
        <dbReference type="ARBA" id="ARBA00022960"/>
    </source>
</evidence>
<dbReference type="AlphaFoldDB" id="A0A376K5Q1"/>
<accession>A0A376K5Q1</accession>
<keyword evidence="6" id="KW-0808">Transferase</keyword>
<keyword evidence="12" id="KW-0131">Cell cycle</keyword>
<evidence type="ECO:0000256" key="11">
    <source>
        <dbReference type="ARBA" id="ARBA00023136"/>
    </source>
</evidence>
<dbReference type="GO" id="GO:0051301">
    <property type="term" value="P:cell division"/>
    <property type="evidence" value="ECO:0007669"/>
    <property type="project" value="UniProtKB-KW"/>
</dbReference>
<dbReference type="Pfam" id="PF01098">
    <property type="entry name" value="FTSW_RODA_SPOVE"/>
    <property type="match status" value="1"/>
</dbReference>
<evidence type="ECO:0000256" key="1">
    <source>
        <dbReference type="ARBA" id="ARBA00004141"/>
    </source>
</evidence>
<evidence type="ECO:0000256" key="14">
    <source>
        <dbReference type="ARBA" id="ARBA00032370"/>
    </source>
</evidence>
<dbReference type="InterPro" id="IPR018365">
    <property type="entry name" value="Cell_cycle_FtsW-rel_CS"/>
</dbReference>
<keyword evidence="7 21" id="KW-0812">Transmembrane</keyword>
<comment type="similarity">
    <text evidence="16">Belongs to the SEDS family. FtsW subfamily.</text>
</comment>
<comment type="subcellular location">
    <subcellularLocation>
        <location evidence="1">Membrane</location>
        <topology evidence="1">Multi-pass membrane protein</topology>
    </subcellularLocation>
</comment>
<keyword evidence="3" id="KW-0997">Cell inner membrane</keyword>
<dbReference type="SUPFAM" id="SSF53756">
    <property type="entry name" value="UDP-Glycosyltransferase/glycogen phosphorylase"/>
    <property type="match status" value="1"/>
</dbReference>
<dbReference type="InterPro" id="IPR004276">
    <property type="entry name" value="GlycoTrans_28_N"/>
</dbReference>
<dbReference type="PROSITE" id="PS00428">
    <property type="entry name" value="FTSW_RODA_SPOVE"/>
    <property type="match status" value="1"/>
</dbReference>
<keyword evidence="4 23" id="KW-0132">Cell division</keyword>
<feature type="transmembrane region" description="Helical" evidence="21">
    <location>
        <begin position="221"/>
        <end position="240"/>
    </location>
</feature>
<feature type="transmembrane region" description="Helical" evidence="21">
    <location>
        <begin position="20"/>
        <end position="37"/>
    </location>
</feature>
<protein>
    <recommendedName>
        <fullName evidence="17">Probable peptidoglycan glycosyltransferase FtsW</fullName>
        <ecNumber evidence="19">2.4.99.28</ecNumber>
    </recommendedName>
    <alternativeName>
        <fullName evidence="18">Cell division protein FtsW</fullName>
    </alternativeName>
    <alternativeName>
        <fullName evidence="15">Cell wall polymerase</fullName>
    </alternativeName>
    <alternativeName>
        <fullName evidence="14">Peptidoglycan polymerase</fullName>
    </alternativeName>
</protein>
<evidence type="ECO:0000259" key="22">
    <source>
        <dbReference type="Pfam" id="PF03033"/>
    </source>
</evidence>
<dbReference type="Gene3D" id="3.40.50.2000">
    <property type="entry name" value="Glycogen Phosphorylase B"/>
    <property type="match status" value="1"/>
</dbReference>
<gene>
    <name evidence="23" type="primary">ftsW_1</name>
    <name evidence="23" type="ORF">NCTC10764_05865</name>
</gene>
<dbReference type="GO" id="GO:0071555">
    <property type="term" value="P:cell wall organization"/>
    <property type="evidence" value="ECO:0007669"/>
    <property type="project" value="UniProtKB-KW"/>
</dbReference>
<dbReference type="FunFam" id="3.40.50.2000:FF:000016">
    <property type="entry name" value="UDP-N-acetylglucosamine--N-acetylmuramyl-(pentapeptide) pyrophosphoryl-undecaprenol N-acetylglucosamine transferase"/>
    <property type="match status" value="1"/>
</dbReference>
<keyword evidence="5" id="KW-0328">Glycosyltransferase</keyword>
<name>A0A376K5Q1_ECOLX</name>
<proteinExistence type="inferred from homology"/>
<evidence type="ECO:0000313" key="23">
    <source>
        <dbReference type="EMBL" id="STE77257.1"/>
    </source>
</evidence>
<comment type="catalytic activity">
    <reaction evidence="20">
        <text>[GlcNAc-(1-&gt;4)-Mur2Ac(oyl-L-Ala-gamma-D-Glu-L-Lys-D-Ala-D-Ala)](n)-di-trans,octa-cis-undecaprenyl diphosphate + beta-D-GlcNAc-(1-&gt;4)-Mur2Ac(oyl-L-Ala-gamma-D-Glu-L-Lys-D-Ala-D-Ala)-di-trans,octa-cis-undecaprenyl diphosphate = [GlcNAc-(1-&gt;4)-Mur2Ac(oyl-L-Ala-gamma-D-Glu-L-Lys-D-Ala-D-Ala)](n+1)-di-trans,octa-cis-undecaprenyl diphosphate + di-trans,octa-cis-undecaprenyl diphosphate + H(+)</text>
        <dbReference type="Rhea" id="RHEA:23708"/>
        <dbReference type="Rhea" id="RHEA-COMP:9602"/>
        <dbReference type="Rhea" id="RHEA-COMP:9603"/>
        <dbReference type="ChEBI" id="CHEBI:15378"/>
        <dbReference type="ChEBI" id="CHEBI:58405"/>
        <dbReference type="ChEBI" id="CHEBI:60033"/>
        <dbReference type="ChEBI" id="CHEBI:78435"/>
        <dbReference type="EC" id="2.4.99.28"/>
    </reaction>
</comment>
<dbReference type="GO" id="GO:0009252">
    <property type="term" value="P:peptidoglycan biosynthetic process"/>
    <property type="evidence" value="ECO:0007669"/>
    <property type="project" value="UniProtKB-KW"/>
</dbReference>
<feature type="transmembrane region" description="Helical" evidence="21">
    <location>
        <begin position="43"/>
        <end position="60"/>
    </location>
</feature>